<keyword evidence="2" id="KW-1185">Reference proteome</keyword>
<reference evidence="1 2" key="1">
    <citation type="journal article" date="2024" name="G3 (Bethesda)">
        <title>Genome assembly of Hibiscus sabdariffa L. provides insights into metabolisms of medicinal natural products.</title>
        <authorList>
            <person name="Kim T."/>
        </authorList>
    </citation>
    <scope>NUCLEOTIDE SEQUENCE [LARGE SCALE GENOMIC DNA]</scope>
    <source>
        <strain evidence="1">TK-2024</strain>
        <tissue evidence="1">Old leaves</tissue>
    </source>
</reference>
<dbReference type="PANTHER" id="PTHR36376:SF1">
    <property type="entry name" value="OS09G0514700 PROTEIN"/>
    <property type="match status" value="1"/>
</dbReference>
<evidence type="ECO:0000313" key="2">
    <source>
        <dbReference type="Proteomes" id="UP001472677"/>
    </source>
</evidence>
<dbReference type="EMBL" id="JBBPBM010000051">
    <property type="protein sequence ID" value="KAK8519558.1"/>
    <property type="molecule type" value="Genomic_DNA"/>
</dbReference>
<evidence type="ECO:0000313" key="1">
    <source>
        <dbReference type="EMBL" id="KAK8519558.1"/>
    </source>
</evidence>
<accession>A0ABR2CIX2</accession>
<organism evidence="1 2">
    <name type="scientific">Hibiscus sabdariffa</name>
    <name type="common">roselle</name>
    <dbReference type="NCBI Taxonomy" id="183260"/>
    <lineage>
        <taxon>Eukaryota</taxon>
        <taxon>Viridiplantae</taxon>
        <taxon>Streptophyta</taxon>
        <taxon>Embryophyta</taxon>
        <taxon>Tracheophyta</taxon>
        <taxon>Spermatophyta</taxon>
        <taxon>Magnoliopsida</taxon>
        <taxon>eudicotyledons</taxon>
        <taxon>Gunneridae</taxon>
        <taxon>Pentapetalae</taxon>
        <taxon>rosids</taxon>
        <taxon>malvids</taxon>
        <taxon>Malvales</taxon>
        <taxon>Malvaceae</taxon>
        <taxon>Malvoideae</taxon>
        <taxon>Hibiscus</taxon>
    </lineage>
</organism>
<protein>
    <submittedName>
        <fullName evidence="1">Uncharacterized protein</fullName>
    </submittedName>
</protein>
<sequence>MGNKKDKGFYHSLSRKELQSLCKKYGLPANRSSSDMATSLASFLQNQRLGSMTTRERLYEIQEAGLPLPLQLPFRDAEKDFYGLVSCPAGSCNGGNYSQAVKSNALGCCAGGKFHHKVNAVVPAERYRPFHLTRSEKMSSPPPNTTTKKKIQWCTKILLDDTFVSRDDDYGGGSIFFQQTPQPQFVTQYSDSGFKNKEFPTRYFNRNCLSLTRDGKMNDVPQTENKDVNGSACSNEADFHSSINTSTVSSSSFQFHVSSEEGINLYVDLNSNPSEWVEKLESEVSICQNMSRSKSQSFRNGLGHFGESSKQLKSSFQLNVEAGRMADGHEHSGLPPSLIIKEHNTLQLDDSNGDDRPMDSTVMTTCAEAVDLSEHLGHQGLPSLKALPDVQDEIISSGASSAKDECLITFDSNINSPREMLANDAMLNRSDGPPNLLMVKHKNSNLENATCDKSTLQNGCNPVSSGEIIPGRMSVGSLQIPMPKDVVHQKKTLHSPCENGEYGNLVDQKHNIYVEHGGVVGSTGLYQQTFGKLLPTLVEEQKSPFLITLA</sequence>
<comment type="caution">
    <text evidence="1">The sequence shown here is derived from an EMBL/GenBank/DDBJ whole genome shotgun (WGS) entry which is preliminary data.</text>
</comment>
<gene>
    <name evidence="1" type="ORF">V6N12_025593</name>
</gene>
<name>A0ABR2CIX2_9ROSI</name>
<dbReference type="PANTHER" id="PTHR36376">
    <property type="entry name" value="OS09G0514700 PROTEIN"/>
    <property type="match status" value="1"/>
</dbReference>
<proteinExistence type="predicted"/>
<dbReference type="Proteomes" id="UP001472677">
    <property type="component" value="Unassembled WGS sequence"/>
</dbReference>